<evidence type="ECO:0000313" key="3">
    <source>
        <dbReference type="EMBL" id="KRK04268.1"/>
    </source>
</evidence>
<dbReference type="Proteomes" id="UP000002282">
    <property type="component" value="Chromosome 3R"/>
</dbReference>
<dbReference type="OrthoDB" id="7863612at2759"/>
<dbReference type="PANTHER" id="PTHR24260:SF147">
    <property type="entry name" value="EG:BACR7A4.3 PROTEIN-RELATED"/>
    <property type="match status" value="1"/>
</dbReference>
<reference evidence="3 4" key="2">
    <citation type="journal article" date="2007" name="PLoS Biol.">
        <title>Principles of genome evolution in the Drosophila melanogaster species group.</title>
        <authorList>
            <person name="Ranz J.M."/>
            <person name="Maurin D."/>
            <person name="Chan Y.S."/>
            <person name="von Grotthuss M."/>
            <person name="Hillier L.W."/>
            <person name="Roote J."/>
            <person name="Ashburner M."/>
            <person name="Bergman C.M."/>
        </authorList>
    </citation>
    <scope>NUCLEOTIDE SEQUENCE [LARGE SCALE GENOMIC DNA]</scope>
    <source>
        <strain evidence="4">Tai18E2 / Tucson 14021-0261.01</strain>
    </source>
</reference>
<dbReference type="SMART" id="SM00020">
    <property type="entry name" value="Tryp_SPc"/>
    <property type="match status" value="1"/>
</dbReference>
<evidence type="ECO:0000256" key="1">
    <source>
        <dbReference type="SAM" id="SignalP"/>
    </source>
</evidence>
<reference evidence="3 4" key="1">
    <citation type="journal article" date="2007" name="Nature">
        <title>Evolution of genes and genomes on the Drosophila phylogeny.</title>
        <authorList>
            <consortium name="Drosophila 12 Genomes Consortium"/>
            <person name="Clark A.G."/>
            <person name="Eisen M.B."/>
            <person name="Smith D.R."/>
            <person name="Bergman C.M."/>
            <person name="Oliver B."/>
            <person name="Markow T.A."/>
            <person name="Kaufman T.C."/>
            <person name="Kellis M."/>
            <person name="Gelbart W."/>
            <person name="Iyer V.N."/>
            <person name="Pollard D.A."/>
            <person name="Sackton T.B."/>
            <person name="Larracuente A.M."/>
            <person name="Singh N.D."/>
            <person name="Abad J.P."/>
            <person name="Abt D.N."/>
            <person name="Adryan B."/>
            <person name="Aguade M."/>
            <person name="Akashi H."/>
            <person name="Anderson W.W."/>
            <person name="Aquadro C.F."/>
            <person name="Ardell D.H."/>
            <person name="Arguello R."/>
            <person name="Artieri C.G."/>
            <person name="Barbash D.A."/>
            <person name="Barker D."/>
            <person name="Barsanti P."/>
            <person name="Batterham P."/>
            <person name="Batzoglou S."/>
            <person name="Begun D."/>
            <person name="Bhutkar A."/>
            <person name="Blanco E."/>
            <person name="Bosak S.A."/>
            <person name="Bradley R.K."/>
            <person name="Brand A.D."/>
            <person name="Brent M.R."/>
            <person name="Brooks A.N."/>
            <person name="Brown R.H."/>
            <person name="Butlin R.K."/>
            <person name="Caggese C."/>
            <person name="Calvi B.R."/>
            <person name="Bernardo de Carvalho A."/>
            <person name="Caspi A."/>
            <person name="Castrezana S."/>
            <person name="Celniker S.E."/>
            <person name="Chang J.L."/>
            <person name="Chapple C."/>
            <person name="Chatterji S."/>
            <person name="Chinwalla A."/>
            <person name="Civetta A."/>
            <person name="Clifton S.W."/>
            <person name="Comeron J.M."/>
            <person name="Costello J.C."/>
            <person name="Coyne J.A."/>
            <person name="Daub J."/>
            <person name="David R.G."/>
            <person name="Delcher A.L."/>
            <person name="Delehaunty K."/>
            <person name="Do C.B."/>
            <person name="Ebling H."/>
            <person name="Edwards K."/>
            <person name="Eickbush T."/>
            <person name="Evans J.D."/>
            <person name="Filipski A."/>
            <person name="Findeiss S."/>
            <person name="Freyhult E."/>
            <person name="Fulton L."/>
            <person name="Fulton R."/>
            <person name="Garcia A.C."/>
            <person name="Gardiner A."/>
            <person name="Garfield D.A."/>
            <person name="Garvin B.E."/>
            <person name="Gibson G."/>
            <person name="Gilbert D."/>
            <person name="Gnerre S."/>
            <person name="Godfrey J."/>
            <person name="Good R."/>
            <person name="Gotea V."/>
            <person name="Gravely B."/>
            <person name="Greenberg A.J."/>
            <person name="Griffiths-Jones S."/>
            <person name="Gross S."/>
            <person name="Guigo R."/>
            <person name="Gustafson E.A."/>
            <person name="Haerty W."/>
            <person name="Hahn M.W."/>
            <person name="Halligan D.L."/>
            <person name="Halpern A.L."/>
            <person name="Halter G.M."/>
            <person name="Han M.V."/>
            <person name="Heger A."/>
            <person name="Hillier L."/>
            <person name="Hinrichs A.S."/>
            <person name="Holmes I."/>
            <person name="Hoskins R.A."/>
            <person name="Hubisz M.J."/>
            <person name="Hultmark D."/>
            <person name="Huntley M.A."/>
            <person name="Jaffe D.B."/>
            <person name="Jagadeeshan S."/>
            <person name="Jeck W.R."/>
            <person name="Johnson J."/>
            <person name="Jones C.D."/>
            <person name="Jordan W.C."/>
            <person name="Karpen G.H."/>
            <person name="Kataoka E."/>
            <person name="Keightley P.D."/>
            <person name="Kheradpour P."/>
            <person name="Kirkness E.F."/>
            <person name="Koerich L.B."/>
            <person name="Kristiansen K."/>
            <person name="Kudrna D."/>
            <person name="Kulathinal R.J."/>
            <person name="Kumar S."/>
            <person name="Kwok R."/>
            <person name="Lander E."/>
            <person name="Langley C.H."/>
            <person name="Lapoint R."/>
            <person name="Lazzaro B.P."/>
            <person name="Lee S.J."/>
            <person name="Levesque L."/>
            <person name="Li R."/>
            <person name="Lin C.F."/>
            <person name="Lin M.F."/>
            <person name="Lindblad-Toh K."/>
            <person name="Llopart A."/>
            <person name="Long M."/>
            <person name="Low L."/>
            <person name="Lozovsky E."/>
            <person name="Lu J."/>
            <person name="Luo M."/>
            <person name="Machado C.A."/>
            <person name="Makalowski W."/>
            <person name="Marzo M."/>
            <person name="Matsuda M."/>
            <person name="Matzkin L."/>
            <person name="McAllister B."/>
            <person name="McBride C.S."/>
            <person name="McKernan B."/>
            <person name="McKernan K."/>
            <person name="Mendez-Lago M."/>
            <person name="Minx P."/>
            <person name="Mollenhauer M.U."/>
            <person name="Montooth K."/>
            <person name="Mount S.M."/>
            <person name="Mu X."/>
            <person name="Myers E."/>
            <person name="Negre B."/>
            <person name="Newfeld S."/>
            <person name="Nielsen R."/>
            <person name="Noor M.A."/>
            <person name="O'Grady P."/>
            <person name="Pachter L."/>
            <person name="Papaceit M."/>
            <person name="Parisi M.J."/>
            <person name="Parisi M."/>
            <person name="Parts L."/>
            <person name="Pedersen J.S."/>
            <person name="Pesole G."/>
            <person name="Phillippy A.M."/>
            <person name="Ponting C.P."/>
            <person name="Pop M."/>
            <person name="Porcelli D."/>
            <person name="Powell J.R."/>
            <person name="Prohaska S."/>
            <person name="Pruitt K."/>
            <person name="Puig M."/>
            <person name="Quesneville H."/>
            <person name="Ram K.R."/>
            <person name="Rand D."/>
            <person name="Rasmussen M.D."/>
            <person name="Reed L.K."/>
            <person name="Reenan R."/>
            <person name="Reily A."/>
            <person name="Remington K.A."/>
            <person name="Rieger T.T."/>
            <person name="Ritchie M.G."/>
            <person name="Robin C."/>
            <person name="Rogers Y.H."/>
            <person name="Rohde C."/>
            <person name="Rozas J."/>
            <person name="Rubenfield M.J."/>
            <person name="Ruiz A."/>
            <person name="Russo S."/>
            <person name="Salzberg S.L."/>
            <person name="Sanchez-Gracia A."/>
            <person name="Saranga D.J."/>
            <person name="Sato H."/>
            <person name="Schaeffer S.W."/>
            <person name="Schatz M.C."/>
            <person name="Schlenke T."/>
            <person name="Schwartz R."/>
            <person name="Segarra C."/>
            <person name="Singh R.S."/>
            <person name="Sirot L."/>
            <person name="Sirota M."/>
            <person name="Sisneros N.B."/>
            <person name="Smith C.D."/>
            <person name="Smith T.F."/>
            <person name="Spieth J."/>
            <person name="Stage D.E."/>
            <person name="Stark A."/>
            <person name="Stephan W."/>
            <person name="Strausberg R.L."/>
            <person name="Strempel S."/>
            <person name="Sturgill D."/>
            <person name="Sutton G."/>
            <person name="Sutton G.G."/>
            <person name="Tao W."/>
            <person name="Teichmann S."/>
            <person name="Tobari Y.N."/>
            <person name="Tomimura Y."/>
            <person name="Tsolas J.M."/>
            <person name="Valente V.L."/>
            <person name="Venter E."/>
            <person name="Venter J.C."/>
            <person name="Vicario S."/>
            <person name="Vieira F.G."/>
            <person name="Vilella A.J."/>
            <person name="Villasante A."/>
            <person name="Walenz B."/>
            <person name="Wang J."/>
            <person name="Wasserman M."/>
            <person name="Watts T."/>
            <person name="Wilson D."/>
            <person name="Wilson R.K."/>
            <person name="Wing R.A."/>
            <person name="Wolfner M.F."/>
            <person name="Wong A."/>
            <person name="Wong G.K."/>
            <person name="Wu C.I."/>
            <person name="Wu G."/>
            <person name="Yamamoto D."/>
            <person name="Yang H.P."/>
            <person name="Yang S.P."/>
            <person name="Yorke J.A."/>
            <person name="Yoshida K."/>
            <person name="Zdobnov E."/>
            <person name="Zhang P."/>
            <person name="Zhang Y."/>
            <person name="Zimin A.V."/>
            <person name="Baldwin J."/>
            <person name="Abdouelleil A."/>
            <person name="Abdulkadir J."/>
            <person name="Abebe A."/>
            <person name="Abera B."/>
            <person name="Abreu J."/>
            <person name="Acer S.C."/>
            <person name="Aftuck L."/>
            <person name="Alexander A."/>
            <person name="An P."/>
            <person name="Anderson E."/>
            <person name="Anderson S."/>
            <person name="Arachi H."/>
            <person name="Azer M."/>
            <person name="Bachantsang P."/>
            <person name="Barry A."/>
            <person name="Bayul T."/>
            <person name="Berlin A."/>
            <person name="Bessette D."/>
            <person name="Bloom T."/>
            <person name="Blye J."/>
            <person name="Boguslavskiy L."/>
            <person name="Bonnet C."/>
            <person name="Boukhgalter B."/>
            <person name="Bourzgui I."/>
            <person name="Brown A."/>
            <person name="Cahill P."/>
            <person name="Channer S."/>
            <person name="Cheshatsang Y."/>
            <person name="Chuda L."/>
            <person name="Citroen M."/>
            <person name="Collymore A."/>
            <person name="Cooke P."/>
            <person name="Costello M."/>
            <person name="D'Aco K."/>
            <person name="Daza R."/>
            <person name="De Haan G."/>
            <person name="DeGray S."/>
            <person name="DeMaso C."/>
            <person name="Dhargay N."/>
            <person name="Dooley K."/>
            <person name="Dooley E."/>
            <person name="Doricent M."/>
            <person name="Dorje P."/>
            <person name="Dorjee K."/>
            <person name="Dupes A."/>
            <person name="Elong R."/>
            <person name="Falk J."/>
            <person name="Farina A."/>
            <person name="Faro S."/>
            <person name="Ferguson D."/>
            <person name="Fisher S."/>
            <person name="Foley C.D."/>
            <person name="Franke A."/>
            <person name="Friedrich D."/>
            <person name="Gadbois L."/>
            <person name="Gearin G."/>
            <person name="Gearin C.R."/>
            <person name="Giannoukos G."/>
            <person name="Goode T."/>
            <person name="Graham J."/>
            <person name="Grandbois E."/>
            <person name="Grewal S."/>
            <person name="Gyaltsen K."/>
            <person name="Hafez N."/>
            <person name="Hagos B."/>
            <person name="Hall J."/>
            <person name="Henson C."/>
            <person name="Hollinger A."/>
            <person name="Honan T."/>
            <person name="Huard M.D."/>
            <person name="Hughes L."/>
            <person name="Hurhula B."/>
            <person name="Husby M.E."/>
            <person name="Kamat A."/>
            <person name="Kanga B."/>
            <person name="Kashin S."/>
            <person name="Khazanovich D."/>
            <person name="Kisner P."/>
            <person name="Lance K."/>
            <person name="Lara M."/>
            <person name="Lee W."/>
            <person name="Lennon N."/>
            <person name="Letendre F."/>
            <person name="LeVine R."/>
            <person name="Lipovsky A."/>
            <person name="Liu X."/>
            <person name="Liu J."/>
            <person name="Liu S."/>
            <person name="Lokyitsang T."/>
            <person name="Lokyitsang Y."/>
            <person name="Lubonja R."/>
            <person name="Lui A."/>
            <person name="MacDonald P."/>
            <person name="Magnisalis V."/>
            <person name="Maru K."/>
            <person name="Matthews C."/>
            <person name="McCusker W."/>
            <person name="McDonough S."/>
            <person name="Mehta T."/>
            <person name="Meldrim J."/>
            <person name="Meneus L."/>
            <person name="Mihai O."/>
            <person name="Mihalev A."/>
            <person name="Mihova T."/>
            <person name="Mittelman R."/>
            <person name="Mlenga V."/>
            <person name="Montmayeur A."/>
            <person name="Mulrain L."/>
            <person name="Navidi A."/>
            <person name="Naylor J."/>
            <person name="Negash T."/>
            <person name="Nguyen T."/>
            <person name="Nguyen N."/>
            <person name="Nicol R."/>
            <person name="Norbu C."/>
            <person name="Norbu N."/>
            <person name="Novod N."/>
            <person name="O'Neill B."/>
            <person name="Osman S."/>
            <person name="Markiewicz E."/>
            <person name="Oyono O.L."/>
            <person name="Patti C."/>
            <person name="Phunkhang P."/>
            <person name="Pierre F."/>
            <person name="Priest M."/>
            <person name="Raghuraman S."/>
            <person name="Rege F."/>
            <person name="Reyes R."/>
            <person name="Rise C."/>
            <person name="Rogov P."/>
            <person name="Ross K."/>
            <person name="Ryan E."/>
            <person name="Settipalli S."/>
            <person name="Shea T."/>
            <person name="Sherpa N."/>
            <person name="Shi L."/>
            <person name="Shih D."/>
            <person name="Sparrow T."/>
            <person name="Spaulding J."/>
            <person name="Stalker J."/>
            <person name="Stange-Thomann N."/>
            <person name="Stavropoulos S."/>
            <person name="Stone C."/>
            <person name="Strader C."/>
            <person name="Tesfaye S."/>
            <person name="Thomson T."/>
            <person name="Thoulutsang Y."/>
            <person name="Thoulutsang D."/>
            <person name="Topham K."/>
            <person name="Topping I."/>
            <person name="Tsamla T."/>
            <person name="Vassiliev H."/>
            <person name="Vo A."/>
            <person name="Wangchuk T."/>
            <person name="Wangdi T."/>
            <person name="Weiand M."/>
            <person name="Wilkinson J."/>
            <person name="Wilson A."/>
            <person name="Yadav S."/>
            <person name="Young G."/>
            <person name="Yu Q."/>
            <person name="Zembek L."/>
            <person name="Zhong D."/>
            <person name="Zimmer A."/>
            <person name="Zwirko Z."/>
            <person name="Jaffe D.B."/>
            <person name="Alvarez P."/>
            <person name="Brockman W."/>
            <person name="Butler J."/>
            <person name="Chin C."/>
            <person name="Gnerre S."/>
            <person name="Grabherr M."/>
            <person name="Kleber M."/>
            <person name="Mauceli E."/>
            <person name="MacCallum I."/>
        </authorList>
    </citation>
    <scope>NUCLEOTIDE SEQUENCE [LARGE SCALE GENOMIC DNA]</scope>
    <source>
        <strain evidence="4">Tai18E2 / Tucson 14021-0261.01</strain>
    </source>
</reference>
<dbReference type="GO" id="GO:0006508">
    <property type="term" value="P:proteolysis"/>
    <property type="evidence" value="ECO:0007669"/>
    <property type="project" value="InterPro"/>
</dbReference>
<protein>
    <recommendedName>
        <fullName evidence="2">Peptidase S1 domain-containing protein</fullName>
    </recommendedName>
</protein>
<keyword evidence="1" id="KW-0732">Signal</keyword>
<dbReference type="InterPro" id="IPR001254">
    <property type="entry name" value="Trypsin_dom"/>
</dbReference>
<sequence>MSFAVCLAFLWWMLANRGSAQLLDVNCAAVSTHSGDLSFNSTWMALVVLPNKTCSGALIHKQFIITSASCIFKQGNAIVRLGQLNSDKEHGISDEYRIEEYQVHSSYIHSFYDENNMGHDIALLELQNEVLYKANIRSICIWLNETEVDTQMYTSFNTARWVIDEESTQPRVLTSKIRHFTRSRCQSAFKIHLRSSHICAGYEKNIKCPGIGSPLYKSIRYNKELYTLFGIQSYGDFRTCLYTDVTSYIDWILGIVLSVDVIVPKNSHAQDS</sequence>
<feature type="domain" description="Peptidase S1" evidence="2">
    <location>
        <begin position="43"/>
        <end position="257"/>
    </location>
</feature>
<dbReference type="SUPFAM" id="SSF50494">
    <property type="entry name" value="Trypsin-like serine proteases"/>
    <property type="match status" value="1"/>
</dbReference>
<evidence type="ECO:0000259" key="2">
    <source>
        <dbReference type="PROSITE" id="PS50240"/>
    </source>
</evidence>
<organism evidence="3 4">
    <name type="scientific">Drosophila yakuba</name>
    <name type="common">Fruit fly</name>
    <dbReference type="NCBI Taxonomy" id="7245"/>
    <lineage>
        <taxon>Eukaryota</taxon>
        <taxon>Metazoa</taxon>
        <taxon>Ecdysozoa</taxon>
        <taxon>Arthropoda</taxon>
        <taxon>Hexapoda</taxon>
        <taxon>Insecta</taxon>
        <taxon>Pterygota</taxon>
        <taxon>Neoptera</taxon>
        <taxon>Endopterygota</taxon>
        <taxon>Diptera</taxon>
        <taxon>Brachycera</taxon>
        <taxon>Muscomorpha</taxon>
        <taxon>Ephydroidea</taxon>
        <taxon>Drosophilidae</taxon>
        <taxon>Drosophila</taxon>
        <taxon>Sophophora</taxon>
    </lineage>
</organism>
<dbReference type="KEGG" id="dya:Dyak_GE27787"/>
<keyword evidence="4" id="KW-1185">Reference proteome</keyword>
<dbReference type="PANTHER" id="PTHR24260">
    <property type="match status" value="1"/>
</dbReference>
<dbReference type="InterPro" id="IPR043504">
    <property type="entry name" value="Peptidase_S1_PA_chymotrypsin"/>
</dbReference>
<evidence type="ECO:0000313" key="4">
    <source>
        <dbReference type="Proteomes" id="UP000002282"/>
    </source>
</evidence>
<dbReference type="Gene3D" id="2.40.10.10">
    <property type="entry name" value="Trypsin-like serine proteases"/>
    <property type="match status" value="1"/>
</dbReference>
<feature type="signal peptide" evidence="1">
    <location>
        <begin position="1"/>
        <end position="20"/>
    </location>
</feature>
<dbReference type="InterPro" id="IPR051333">
    <property type="entry name" value="CLIP_Serine_Protease"/>
</dbReference>
<dbReference type="InterPro" id="IPR009003">
    <property type="entry name" value="Peptidase_S1_PA"/>
</dbReference>
<proteinExistence type="predicted"/>
<accession>A0A0R1E4X9</accession>
<name>A0A0R1E4X9_DROYA</name>
<feature type="chain" id="PRO_5006403212" description="Peptidase S1 domain-containing protein" evidence="1">
    <location>
        <begin position="21"/>
        <end position="272"/>
    </location>
</feature>
<dbReference type="PROSITE" id="PS50240">
    <property type="entry name" value="TRYPSIN_DOM"/>
    <property type="match status" value="1"/>
</dbReference>
<dbReference type="EMBL" id="CM000160">
    <property type="protein sequence ID" value="KRK04268.1"/>
    <property type="molecule type" value="Genomic_DNA"/>
</dbReference>
<dbReference type="GO" id="GO:0004252">
    <property type="term" value="F:serine-type endopeptidase activity"/>
    <property type="evidence" value="ECO:0007669"/>
    <property type="project" value="InterPro"/>
</dbReference>
<dbReference type="AlphaFoldDB" id="A0A0R1E4X9"/>
<gene>
    <name evidence="3" type="primary">Dyak\GE27787</name>
    <name evidence="3" type="synonym">GE27787</name>
    <name evidence="3" type="ORF">Dyak_GE27787</name>
</gene>
<dbReference type="Pfam" id="PF00089">
    <property type="entry name" value="Trypsin"/>
    <property type="match status" value="1"/>
</dbReference>